<sequence>MDNGFRYTVEHFAYYDFCDKDTLCIFDFCDITLDLGMARPLDVYWKSPIGTLSFDNVNPLKEDSDILRMMESMPSNQYMHIYLAEKEYIFSNEDATGEDEFETGDVVDFFQNEDAGEDEFETGDAAEFFENEDVGDDEFETEDVADFFENEDDVDFFETEVIVANFFETEVEDVVHGVQTEYAIEVEDVVEVGVETENVVH</sequence>
<comment type="caution">
    <text evidence="2">The sequence shown here is derived from an EMBL/GenBank/DDBJ whole genome shotgun (WGS) entry which is preliminary data.</text>
</comment>
<evidence type="ECO:0000259" key="1">
    <source>
        <dbReference type="Pfam" id="PF26130"/>
    </source>
</evidence>
<evidence type="ECO:0000313" key="3">
    <source>
        <dbReference type="Proteomes" id="UP001472677"/>
    </source>
</evidence>
<keyword evidence="3" id="KW-1185">Reference proteome</keyword>
<dbReference type="Pfam" id="PF26130">
    <property type="entry name" value="PB1-like"/>
    <property type="match status" value="1"/>
</dbReference>
<gene>
    <name evidence="2" type="ORF">V6N12_030738</name>
</gene>
<proteinExistence type="predicted"/>
<feature type="domain" description="PB1-like" evidence="1">
    <location>
        <begin position="4"/>
        <end position="83"/>
    </location>
</feature>
<accession>A0ABR2EAE3</accession>
<dbReference type="Proteomes" id="UP001472677">
    <property type="component" value="Unassembled WGS sequence"/>
</dbReference>
<dbReference type="InterPro" id="IPR058594">
    <property type="entry name" value="PB1-like_dom_pln"/>
</dbReference>
<name>A0ABR2EAE3_9ROSI</name>
<evidence type="ECO:0000313" key="2">
    <source>
        <dbReference type="EMBL" id="KAK8553755.1"/>
    </source>
</evidence>
<organism evidence="2 3">
    <name type="scientific">Hibiscus sabdariffa</name>
    <name type="common">roselle</name>
    <dbReference type="NCBI Taxonomy" id="183260"/>
    <lineage>
        <taxon>Eukaryota</taxon>
        <taxon>Viridiplantae</taxon>
        <taxon>Streptophyta</taxon>
        <taxon>Embryophyta</taxon>
        <taxon>Tracheophyta</taxon>
        <taxon>Spermatophyta</taxon>
        <taxon>Magnoliopsida</taxon>
        <taxon>eudicotyledons</taxon>
        <taxon>Gunneridae</taxon>
        <taxon>Pentapetalae</taxon>
        <taxon>rosids</taxon>
        <taxon>malvids</taxon>
        <taxon>Malvales</taxon>
        <taxon>Malvaceae</taxon>
        <taxon>Malvoideae</taxon>
        <taxon>Hibiscus</taxon>
    </lineage>
</organism>
<reference evidence="2 3" key="1">
    <citation type="journal article" date="2024" name="G3 (Bethesda)">
        <title>Genome assembly of Hibiscus sabdariffa L. provides insights into metabolisms of medicinal natural products.</title>
        <authorList>
            <person name="Kim T."/>
        </authorList>
    </citation>
    <scope>NUCLEOTIDE SEQUENCE [LARGE SCALE GENOMIC DNA]</scope>
    <source>
        <strain evidence="2">TK-2024</strain>
        <tissue evidence="2">Old leaves</tissue>
    </source>
</reference>
<dbReference type="EMBL" id="JBBPBM010000019">
    <property type="protein sequence ID" value="KAK8553755.1"/>
    <property type="molecule type" value="Genomic_DNA"/>
</dbReference>
<protein>
    <recommendedName>
        <fullName evidence="1">PB1-like domain-containing protein</fullName>
    </recommendedName>
</protein>